<dbReference type="EMBL" id="JBEHCU010001773">
    <property type="protein sequence ID" value="KAL1403310.1"/>
    <property type="molecule type" value="Genomic_DNA"/>
</dbReference>
<evidence type="ECO:0000313" key="3">
    <source>
        <dbReference type="Proteomes" id="UP001562425"/>
    </source>
</evidence>
<organism evidence="2 3">
    <name type="scientific">Culex pipiens pipiens</name>
    <name type="common">Northern house mosquito</name>
    <dbReference type="NCBI Taxonomy" id="38569"/>
    <lineage>
        <taxon>Eukaryota</taxon>
        <taxon>Metazoa</taxon>
        <taxon>Ecdysozoa</taxon>
        <taxon>Arthropoda</taxon>
        <taxon>Hexapoda</taxon>
        <taxon>Insecta</taxon>
        <taxon>Pterygota</taxon>
        <taxon>Neoptera</taxon>
        <taxon>Endopterygota</taxon>
        <taxon>Diptera</taxon>
        <taxon>Nematocera</taxon>
        <taxon>Culicoidea</taxon>
        <taxon>Culicidae</taxon>
        <taxon>Culicinae</taxon>
        <taxon>Culicini</taxon>
        <taxon>Culex</taxon>
        <taxon>Culex</taxon>
    </lineage>
</organism>
<reference evidence="2 3" key="1">
    <citation type="submission" date="2024-05" db="EMBL/GenBank/DDBJ databases">
        <title>Culex pipiens pipiens assembly and annotation.</title>
        <authorList>
            <person name="Alout H."/>
            <person name="Durand T."/>
        </authorList>
    </citation>
    <scope>NUCLEOTIDE SEQUENCE [LARGE SCALE GENOMIC DNA]</scope>
    <source>
        <strain evidence="2">HA-2024</strain>
        <tissue evidence="2">Whole body</tissue>
    </source>
</reference>
<accession>A0ABD1DVW8</accession>
<gene>
    <name evidence="2" type="ORF">pipiens_005721</name>
</gene>
<proteinExistence type="predicted"/>
<sequence length="94" mass="9938">METVATVDSWKKFEESASASAGGAAAGLEEVVASRFFADANELGFLRPLLLSVKKRGNSLRKSHAAAIMSAASSLSSSPPPPPQLLKKRKKRPT</sequence>
<evidence type="ECO:0000256" key="1">
    <source>
        <dbReference type="SAM" id="MobiDB-lite"/>
    </source>
</evidence>
<keyword evidence="3" id="KW-1185">Reference proteome</keyword>
<name>A0ABD1DVW8_CULPP</name>
<feature type="region of interest" description="Disordered" evidence="1">
    <location>
        <begin position="70"/>
        <end position="94"/>
    </location>
</feature>
<dbReference type="Proteomes" id="UP001562425">
    <property type="component" value="Unassembled WGS sequence"/>
</dbReference>
<dbReference type="AlphaFoldDB" id="A0ABD1DVW8"/>
<evidence type="ECO:0000313" key="2">
    <source>
        <dbReference type="EMBL" id="KAL1403310.1"/>
    </source>
</evidence>
<protein>
    <submittedName>
        <fullName evidence="2">Uncharacterized protein</fullName>
    </submittedName>
</protein>
<comment type="caution">
    <text evidence="2">The sequence shown here is derived from an EMBL/GenBank/DDBJ whole genome shotgun (WGS) entry which is preliminary data.</text>
</comment>